<evidence type="ECO:0000313" key="2">
    <source>
        <dbReference type="Proteomes" id="UP001356427"/>
    </source>
</evidence>
<keyword evidence="2" id="KW-1185">Reference proteome</keyword>
<sequence length="216" mass="22807">MSFISLTCGLKLSSMTMSAPAVAASLPSSRLPHSTSILLLKPHTERASLTAWKPHSITIPLRSCLCMDTPPTSMAYFSTSRNPGVVLRVPATWPCQPASLAMLCSWEQRVAIPEARARQLRAGLSPRRTHLAGPLTTAVWATASGPGGVQLSSVKTAVKKGLPASTLHGVLHNNLASTSCDPTHNPAGSKFGVSSASHSRASRVSVWGGRVCDRSY</sequence>
<gene>
    <name evidence="1" type="ORF">J4Q44_G00284960</name>
</gene>
<dbReference type="Proteomes" id="UP001356427">
    <property type="component" value="Unassembled WGS sequence"/>
</dbReference>
<dbReference type="EMBL" id="JAGTTL010000027">
    <property type="protein sequence ID" value="KAK6300398.1"/>
    <property type="molecule type" value="Genomic_DNA"/>
</dbReference>
<proteinExistence type="predicted"/>
<reference evidence="1 2" key="1">
    <citation type="submission" date="2021-04" db="EMBL/GenBank/DDBJ databases">
        <authorList>
            <person name="De Guttry C."/>
            <person name="Zahm M."/>
            <person name="Klopp C."/>
            <person name="Cabau C."/>
            <person name="Louis A."/>
            <person name="Berthelot C."/>
            <person name="Parey E."/>
            <person name="Roest Crollius H."/>
            <person name="Montfort J."/>
            <person name="Robinson-Rechavi M."/>
            <person name="Bucao C."/>
            <person name="Bouchez O."/>
            <person name="Gislard M."/>
            <person name="Lluch J."/>
            <person name="Milhes M."/>
            <person name="Lampietro C."/>
            <person name="Lopez Roques C."/>
            <person name="Donnadieu C."/>
            <person name="Braasch I."/>
            <person name="Desvignes T."/>
            <person name="Postlethwait J."/>
            <person name="Bobe J."/>
            <person name="Wedekind C."/>
            <person name="Guiguen Y."/>
        </authorList>
    </citation>
    <scope>NUCLEOTIDE SEQUENCE [LARGE SCALE GENOMIC DNA]</scope>
    <source>
        <strain evidence="1">Cs_M1</strain>
        <tissue evidence="1">Blood</tissue>
    </source>
</reference>
<comment type="caution">
    <text evidence="1">The sequence shown here is derived from an EMBL/GenBank/DDBJ whole genome shotgun (WGS) entry which is preliminary data.</text>
</comment>
<protein>
    <submittedName>
        <fullName evidence="1">Uncharacterized protein</fullName>
    </submittedName>
</protein>
<accession>A0AAN8KYG9</accession>
<dbReference type="AlphaFoldDB" id="A0AAN8KYG9"/>
<name>A0AAN8KYG9_9TELE</name>
<evidence type="ECO:0000313" key="1">
    <source>
        <dbReference type="EMBL" id="KAK6300398.1"/>
    </source>
</evidence>
<organism evidence="1 2">
    <name type="scientific">Coregonus suidteri</name>
    <dbReference type="NCBI Taxonomy" id="861788"/>
    <lineage>
        <taxon>Eukaryota</taxon>
        <taxon>Metazoa</taxon>
        <taxon>Chordata</taxon>
        <taxon>Craniata</taxon>
        <taxon>Vertebrata</taxon>
        <taxon>Euteleostomi</taxon>
        <taxon>Actinopterygii</taxon>
        <taxon>Neopterygii</taxon>
        <taxon>Teleostei</taxon>
        <taxon>Protacanthopterygii</taxon>
        <taxon>Salmoniformes</taxon>
        <taxon>Salmonidae</taxon>
        <taxon>Coregoninae</taxon>
        <taxon>Coregonus</taxon>
    </lineage>
</organism>